<dbReference type="GO" id="GO:0016787">
    <property type="term" value="F:hydrolase activity"/>
    <property type="evidence" value="ECO:0007669"/>
    <property type="project" value="UniProtKB-KW"/>
</dbReference>
<keyword evidence="1" id="KW-0812">Transmembrane</keyword>
<dbReference type="OrthoDB" id="275181at2"/>
<evidence type="ECO:0000259" key="2">
    <source>
        <dbReference type="Pfam" id="PF12697"/>
    </source>
</evidence>
<accession>A0A4Z0BMI5</accession>
<dbReference type="AlphaFoldDB" id="A0A4Z0BMI5"/>
<dbReference type="PANTHER" id="PTHR37946:SF1">
    <property type="entry name" value="SLL1969 PROTEIN"/>
    <property type="match status" value="1"/>
</dbReference>
<proteinExistence type="predicted"/>
<evidence type="ECO:0000256" key="1">
    <source>
        <dbReference type="SAM" id="Phobius"/>
    </source>
</evidence>
<feature type="domain" description="AB hydrolase-1" evidence="2">
    <location>
        <begin position="118"/>
        <end position="246"/>
    </location>
</feature>
<protein>
    <submittedName>
        <fullName evidence="3">Alpha/beta fold hydrolase</fullName>
    </submittedName>
</protein>
<reference evidence="3 4" key="1">
    <citation type="submission" date="2019-03" db="EMBL/GenBank/DDBJ databases">
        <title>Ramlibacter rhizophilus CCTCC AB2015357, whole genome shotgun sequence.</title>
        <authorList>
            <person name="Zhang X."/>
            <person name="Feng G."/>
            <person name="Zhu H."/>
        </authorList>
    </citation>
    <scope>NUCLEOTIDE SEQUENCE [LARGE SCALE GENOMIC DNA]</scope>
    <source>
        <strain evidence="3 4">CCTCC AB2015357</strain>
    </source>
</reference>
<dbReference type="InterPro" id="IPR029058">
    <property type="entry name" value="AB_hydrolase_fold"/>
</dbReference>
<sequence length="306" mass="33809">MPTVSTTARLLQGVVLAALATAAAWAIWTWPRSPFLALLGALFILLGHSIFIACELLVLQPRIADTDDAPPAALRERLRAWAVESLIGLKVFGWWQPFRWRAVPDRLHGPRIRGRPGVVLVHGFGCNRGFWLPWLRRLDADGRAFIAVNLEPTFEAIDAYAPIVEDAVRKLRHATGHEPLLVGHSMGGLALRAWLRTQPPGATPSIVTISTPHAGTWLAGFSRTANGRQMRLNSDWLRQLHADLRAEQARAFTCWWSHCDNVVMPASAARLAGADNRLVRGPAHVELAFHDEVMAQTLAVLDTRPT</sequence>
<gene>
    <name evidence="3" type="ORF">EZ242_09915</name>
</gene>
<evidence type="ECO:0000313" key="3">
    <source>
        <dbReference type="EMBL" id="TFY99467.1"/>
    </source>
</evidence>
<dbReference type="EMBL" id="SMLL01000004">
    <property type="protein sequence ID" value="TFY99467.1"/>
    <property type="molecule type" value="Genomic_DNA"/>
</dbReference>
<dbReference type="InterPro" id="IPR000073">
    <property type="entry name" value="AB_hydrolase_1"/>
</dbReference>
<dbReference type="Pfam" id="PF12697">
    <property type="entry name" value="Abhydrolase_6"/>
    <property type="match status" value="1"/>
</dbReference>
<keyword evidence="4" id="KW-1185">Reference proteome</keyword>
<name>A0A4Z0BMI5_9BURK</name>
<dbReference type="Proteomes" id="UP000297564">
    <property type="component" value="Unassembled WGS sequence"/>
</dbReference>
<dbReference type="Gene3D" id="3.40.50.1820">
    <property type="entry name" value="alpha/beta hydrolase"/>
    <property type="match status" value="1"/>
</dbReference>
<dbReference type="RefSeq" id="WP_135285010.1">
    <property type="nucleotide sequence ID" value="NZ_SMLL01000004.1"/>
</dbReference>
<keyword evidence="3" id="KW-0378">Hydrolase</keyword>
<organism evidence="3 4">
    <name type="scientific">Ramlibacter rhizophilus</name>
    <dbReference type="NCBI Taxonomy" id="1781167"/>
    <lineage>
        <taxon>Bacteria</taxon>
        <taxon>Pseudomonadati</taxon>
        <taxon>Pseudomonadota</taxon>
        <taxon>Betaproteobacteria</taxon>
        <taxon>Burkholderiales</taxon>
        <taxon>Comamonadaceae</taxon>
        <taxon>Ramlibacter</taxon>
    </lineage>
</organism>
<comment type="caution">
    <text evidence="3">The sequence shown here is derived from an EMBL/GenBank/DDBJ whole genome shotgun (WGS) entry which is preliminary data.</text>
</comment>
<dbReference type="SUPFAM" id="SSF53474">
    <property type="entry name" value="alpha/beta-Hydrolases"/>
    <property type="match status" value="1"/>
</dbReference>
<dbReference type="PANTHER" id="PTHR37946">
    <property type="entry name" value="SLL1969 PROTEIN"/>
    <property type="match status" value="1"/>
</dbReference>
<keyword evidence="1" id="KW-0472">Membrane</keyword>
<evidence type="ECO:0000313" key="4">
    <source>
        <dbReference type="Proteomes" id="UP000297564"/>
    </source>
</evidence>
<keyword evidence="1" id="KW-1133">Transmembrane helix</keyword>
<feature type="transmembrane region" description="Helical" evidence="1">
    <location>
        <begin position="36"/>
        <end position="59"/>
    </location>
</feature>